<dbReference type="EMBL" id="SMMG02000006">
    <property type="protein sequence ID" value="KAA3469710.1"/>
    <property type="molecule type" value="Genomic_DNA"/>
</dbReference>
<dbReference type="GO" id="GO:0003964">
    <property type="term" value="F:RNA-directed DNA polymerase activity"/>
    <property type="evidence" value="ECO:0007669"/>
    <property type="project" value="UniProtKB-KW"/>
</dbReference>
<keyword evidence="2" id="KW-0808">Transferase</keyword>
<organism evidence="2 3">
    <name type="scientific">Gossypium australe</name>
    <dbReference type="NCBI Taxonomy" id="47621"/>
    <lineage>
        <taxon>Eukaryota</taxon>
        <taxon>Viridiplantae</taxon>
        <taxon>Streptophyta</taxon>
        <taxon>Embryophyta</taxon>
        <taxon>Tracheophyta</taxon>
        <taxon>Spermatophyta</taxon>
        <taxon>Magnoliopsida</taxon>
        <taxon>eudicotyledons</taxon>
        <taxon>Gunneridae</taxon>
        <taxon>Pentapetalae</taxon>
        <taxon>rosids</taxon>
        <taxon>malvids</taxon>
        <taxon>Malvales</taxon>
        <taxon>Malvaceae</taxon>
        <taxon>Malvoideae</taxon>
        <taxon>Gossypium</taxon>
    </lineage>
</organism>
<dbReference type="OrthoDB" id="1936608at2759"/>
<dbReference type="SUPFAM" id="SSF56672">
    <property type="entry name" value="DNA/RNA polymerases"/>
    <property type="match status" value="1"/>
</dbReference>
<name>A0A5B6VKD5_9ROSI</name>
<dbReference type="Proteomes" id="UP000325315">
    <property type="component" value="Unassembled WGS sequence"/>
</dbReference>
<gene>
    <name evidence="2" type="ORF">EPI10_015471</name>
</gene>
<sequence length="295" mass="33761">MKCISTVSYAVNINGNRGRVFQPTRGLRQGDPLSPYLFLICSEGLSSLIRLAIREGVLKGLKASRRGPLISNLLFADDCILFGEATKERATFLKDILKEYEQCSGQCVNFSKSTIFFSSNTSEGVKEEISDVLGVRCSTNMEKFLGLPNVVGKRKKESFQNLKDENWTMEHKAFLTRGKEVFIKLVLQAIPTYTITCFLLPKSLCGELENIFAKFWWQHGKKKKGIHWCQWKFMCRSKEEGRMGFRNMSHFYISLLAKQGWRIINNQNSFVTHKAKYFPNDQILNSRLGNSSSYT</sequence>
<reference evidence="3" key="1">
    <citation type="journal article" date="2019" name="Plant Biotechnol. J.">
        <title>Genome sequencing of the Australian wild diploid species Gossypium australe highlights disease resistance and delayed gland morphogenesis.</title>
        <authorList>
            <person name="Cai Y."/>
            <person name="Cai X."/>
            <person name="Wang Q."/>
            <person name="Wang P."/>
            <person name="Zhang Y."/>
            <person name="Cai C."/>
            <person name="Xu Y."/>
            <person name="Wang K."/>
            <person name="Zhou Z."/>
            <person name="Wang C."/>
            <person name="Geng S."/>
            <person name="Li B."/>
            <person name="Dong Q."/>
            <person name="Hou Y."/>
            <person name="Wang H."/>
            <person name="Ai P."/>
            <person name="Liu Z."/>
            <person name="Yi F."/>
            <person name="Sun M."/>
            <person name="An G."/>
            <person name="Cheng J."/>
            <person name="Zhang Y."/>
            <person name="Shi Q."/>
            <person name="Xie Y."/>
            <person name="Shi X."/>
            <person name="Chang Y."/>
            <person name="Huang F."/>
            <person name="Chen Y."/>
            <person name="Hong S."/>
            <person name="Mi L."/>
            <person name="Sun Q."/>
            <person name="Zhang L."/>
            <person name="Zhou B."/>
            <person name="Peng R."/>
            <person name="Zhang X."/>
            <person name="Liu F."/>
        </authorList>
    </citation>
    <scope>NUCLEOTIDE SEQUENCE [LARGE SCALE GENOMIC DNA]</scope>
    <source>
        <strain evidence="3">cv. PA1801</strain>
    </source>
</reference>
<evidence type="ECO:0000313" key="2">
    <source>
        <dbReference type="EMBL" id="KAA3469710.1"/>
    </source>
</evidence>
<dbReference type="AlphaFoldDB" id="A0A5B6VKD5"/>
<keyword evidence="2" id="KW-0548">Nucleotidyltransferase</keyword>
<dbReference type="InterPro" id="IPR000477">
    <property type="entry name" value="RT_dom"/>
</dbReference>
<keyword evidence="3" id="KW-1185">Reference proteome</keyword>
<evidence type="ECO:0000313" key="3">
    <source>
        <dbReference type="Proteomes" id="UP000325315"/>
    </source>
</evidence>
<comment type="caution">
    <text evidence="2">The sequence shown here is derived from an EMBL/GenBank/DDBJ whole genome shotgun (WGS) entry which is preliminary data.</text>
</comment>
<keyword evidence="2" id="KW-0695">RNA-directed DNA polymerase</keyword>
<dbReference type="PANTHER" id="PTHR33116:SF86">
    <property type="entry name" value="REVERSE TRANSCRIPTASE DOMAIN-CONTAINING PROTEIN"/>
    <property type="match status" value="1"/>
</dbReference>
<dbReference type="PANTHER" id="PTHR33116">
    <property type="entry name" value="REVERSE TRANSCRIPTASE ZINC-BINDING DOMAIN-CONTAINING PROTEIN-RELATED-RELATED"/>
    <property type="match status" value="1"/>
</dbReference>
<proteinExistence type="predicted"/>
<evidence type="ECO:0000259" key="1">
    <source>
        <dbReference type="PROSITE" id="PS50878"/>
    </source>
</evidence>
<accession>A0A5B6VKD5</accession>
<dbReference type="InterPro" id="IPR043502">
    <property type="entry name" value="DNA/RNA_pol_sf"/>
</dbReference>
<protein>
    <submittedName>
        <fullName evidence="2">Reverse transcriptase</fullName>
    </submittedName>
</protein>
<dbReference type="PROSITE" id="PS50878">
    <property type="entry name" value="RT_POL"/>
    <property type="match status" value="1"/>
</dbReference>
<dbReference type="Pfam" id="PF00078">
    <property type="entry name" value="RVT_1"/>
    <property type="match status" value="1"/>
</dbReference>
<feature type="domain" description="Reverse transcriptase" evidence="1">
    <location>
        <begin position="1"/>
        <end position="137"/>
    </location>
</feature>